<name>A0A5B9PLX9_9BACT</name>
<organism evidence="1 2">
    <name type="scientific">Mariniblastus fucicola</name>
    <dbReference type="NCBI Taxonomy" id="980251"/>
    <lineage>
        <taxon>Bacteria</taxon>
        <taxon>Pseudomonadati</taxon>
        <taxon>Planctomycetota</taxon>
        <taxon>Planctomycetia</taxon>
        <taxon>Pirellulales</taxon>
        <taxon>Pirellulaceae</taxon>
        <taxon>Mariniblastus</taxon>
    </lineage>
</organism>
<reference evidence="1 2" key="1">
    <citation type="submission" date="2019-08" db="EMBL/GenBank/DDBJ databases">
        <title>Deep-cultivation of Planctomycetes and their phenomic and genomic characterization uncovers novel biology.</title>
        <authorList>
            <person name="Wiegand S."/>
            <person name="Jogler M."/>
            <person name="Boedeker C."/>
            <person name="Pinto D."/>
            <person name="Vollmers J."/>
            <person name="Rivas-Marin E."/>
            <person name="Kohn T."/>
            <person name="Peeters S.H."/>
            <person name="Heuer A."/>
            <person name="Rast P."/>
            <person name="Oberbeckmann S."/>
            <person name="Bunk B."/>
            <person name="Jeske O."/>
            <person name="Meyerdierks A."/>
            <person name="Storesund J.E."/>
            <person name="Kallscheuer N."/>
            <person name="Luecker S."/>
            <person name="Lage O.M."/>
            <person name="Pohl T."/>
            <person name="Merkel B.J."/>
            <person name="Hornburger P."/>
            <person name="Mueller R.-W."/>
            <person name="Bruemmer F."/>
            <person name="Labrenz M."/>
            <person name="Spormann A.M."/>
            <person name="Op den Camp H."/>
            <person name="Overmann J."/>
            <person name="Amann R."/>
            <person name="Jetten M.S.M."/>
            <person name="Mascher T."/>
            <person name="Medema M.H."/>
            <person name="Devos D.P."/>
            <person name="Kaster A.-K."/>
            <person name="Ovreas L."/>
            <person name="Rohde M."/>
            <person name="Galperin M.Y."/>
            <person name="Jogler C."/>
        </authorList>
    </citation>
    <scope>NUCLEOTIDE SEQUENCE [LARGE SCALE GENOMIC DNA]</scope>
    <source>
        <strain evidence="1 2">FC18</strain>
    </source>
</reference>
<dbReference type="RefSeq" id="WP_157665082.1">
    <property type="nucleotide sequence ID" value="NZ_CP042912.1"/>
</dbReference>
<dbReference type="AlphaFoldDB" id="A0A5B9PLX9"/>
<accession>A0A5B9PLX9</accession>
<gene>
    <name evidence="1" type="ORF">MFFC18_31890</name>
</gene>
<dbReference type="Proteomes" id="UP000322214">
    <property type="component" value="Chromosome"/>
</dbReference>
<evidence type="ECO:0000313" key="2">
    <source>
        <dbReference type="Proteomes" id="UP000322214"/>
    </source>
</evidence>
<evidence type="ECO:0000313" key="1">
    <source>
        <dbReference type="EMBL" id="QEG23293.1"/>
    </source>
</evidence>
<protein>
    <submittedName>
        <fullName evidence="1">Uncharacterized protein</fullName>
    </submittedName>
</protein>
<proteinExistence type="predicted"/>
<dbReference type="EMBL" id="CP042912">
    <property type="protein sequence ID" value="QEG23293.1"/>
    <property type="molecule type" value="Genomic_DNA"/>
</dbReference>
<sequence>MDKKTKKRLEVLRQKQEKYQKLLKDARAQTDEPDEIQKLEDEFEKIKAEIAELRK</sequence>
<dbReference type="KEGG" id="mff:MFFC18_31890"/>
<keyword evidence="2" id="KW-1185">Reference proteome</keyword>